<sequence length="81" mass="9612">MKPTYRERLRAVDELEGTIIVGDRVEVTTWHETTCYTNYPAIVLRVNSKSFSVKTDHYDRINIPNRSNKKWKWGKRITSKL</sequence>
<comment type="caution">
    <text evidence="1">The sequence shown here is derived from an EMBL/GenBank/DDBJ whole genome shotgun (WGS) entry which is preliminary data.</text>
</comment>
<name>A0A0F8Y5Z6_9ZZZZ</name>
<dbReference type="EMBL" id="LAZR01055277">
    <property type="protein sequence ID" value="KKK76733.1"/>
    <property type="molecule type" value="Genomic_DNA"/>
</dbReference>
<protein>
    <submittedName>
        <fullName evidence="1">Uncharacterized protein</fullName>
    </submittedName>
</protein>
<accession>A0A0F8Y5Z6</accession>
<proteinExistence type="predicted"/>
<organism evidence="1">
    <name type="scientific">marine sediment metagenome</name>
    <dbReference type="NCBI Taxonomy" id="412755"/>
    <lineage>
        <taxon>unclassified sequences</taxon>
        <taxon>metagenomes</taxon>
        <taxon>ecological metagenomes</taxon>
    </lineage>
</organism>
<dbReference type="AlphaFoldDB" id="A0A0F8Y5Z6"/>
<gene>
    <name evidence="1" type="ORF">LCGC14_2860700</name>
</gene>
<reference evidence="1" key="1">
    <citation type="journal article" date="2015" name="Nature">
        <title>Complex archaea that bridge the gap between prokaryotes and eukaryotes.</title>
        <authorList>
            <person name="Spang A."/>
            <person name="Saw J.H."/>
            <person name="Jorgensen S.L."/>
            <person name="Zaremba-Niedzwiedzka K."/>
            <person name="Martijn J."/>
            <person name="Lind A.E."/>
            <person name="van Eijk R."/>
            <person name="Schleper C."/>
            <person name="Guy L."/>
            <person name="Ettema T.J."/>
        </authorList>
    </citation>
    <scope>NUCLEOTIDE SEQUENCE</scope>
</reference>
<evidence type="ECO:0000313" key="1">
    <source>
        <dbReference type="EMBL" id="KKK76733.1"/>
    </source>
</evidence>